<dbReference type="AlphaFoldDB" id="A0AA43Q7U0"/>
<evidence type="ECO:0000256" key="4">
    <source>
        <dbReference type="ARBA" id="ARBA00022679"/>
    </source>
</evidence>
<protein>
    <submittedName>
        <fullName evidence="7">TIGR04283 family arsenosugar biosynthesis glycosyltransferase</fullName>
    </submittedName>
</protein>
<dbReference type="CDD" id="cd02522">
    <property type="entry name" value="GT_2_like_a"/>
    <property type="match status" value="1"/>
</dbReference>
<proteinExistence type="predicted"/>
<keyword evidence="8" id="KW-1185">Reference proteome</keyword>
<dbReference type="InterPro" id="IPR029044">
    <property type="entry name" value="Nucleotide-diphossugar_trans"/>
</dbReference>
<evidence type="ECO:0000256" key="5">
    <source>
        <dbReference type="ARBA" id="ARBA00023136"/>
    </source>
</evidence>
<comment type="caution">
    <text evidence="7">The sequence shown here is derived from an EMBL/GenBank/DDBJ whole genome shotgun (WGS) entry which is preliminary data.</text>
</comment>
<keyword evidence="4" id="KW-0808">Transferase</keyword>
<dbReference type="PANTHER" id="PTHR43646">
    <property type="entry name" value="GLYCOSYLTRANSFERASE"/>
    <property type="match status" value="1"/>
</dbReference>
<keyword evidence="5" id="KW-0472">Membrane</keyword>
<dbReference type="EMBL" id="JAQSDF010000076">
    <property type="protein sequence ID" value="MDI1232320.1"/>
    <property type="molecule type" value="Genomic_DNA"/>
</dbReference>
<dbReference type="InterPro" id="IPR001173">
    <property type="entry name" value="Glyco_trans_2-like"/>
</dbReference>
<name>A0AA43Q7U0_9GAMM</name>
<keyword evidence="3" id="KW-0328">Glycosyltransferase</keyword>
<dbReference type="Proteomes" id="UP001160519">
    <property type="component" value="Unassembled WGS sequence"/>
</dbReference>
<dbReference type="GO" id="GO:0005886">
    <property type="term" value="C:plasma membrane"/>
    <property type="evidence" value="ECO:0007669"/>
    <property type="project" value="UniProtKB-SubCell"/>
</dbReference>
<accession>A0AA43Q7U0</accession>
<sequence length="225" mass="25302">MQPQLSIIIPVVNEAGQIALKLHALQTLRNRCQLLLVDGGSNDRSAEIAKPLVDQVLHSPRGRARQMNCGAARAQADVLLFLHADTRLPDNAVNLIMQAVGDGYHWGRFDIGFDNPQPIFRLIAFMMNRRSRLTGIATGDQALFITRQAFQAVAGFPDIALMEDIAISTRLKKLGRPCCIDAKVVTSARRWQQQGIFTTILLMWRLRLRYFFGADPDNLAARYYR</sequence>
<dbReference type="Pfam" id="PF00535">
    <property type="entry name" value="Glycos_transf_2"/>
    <property type="match status" value="1"/>
</dbReference>
<gene>
    <name evidence="7" type="ORF">PSU93_14340</name>
</gene>
<dbReference type="GO" id="GO:0016757">
    <property type="term" value="F:glycosyltransferase activity"/>
    <property type="evidence" value="ECO:0007669"/>
    <property type="project" value="UniProtKB-KW"/>
</dbReference>
<evidence type="ECO:0000256" key="3">
    <source>
        <dbReference type="ARBA" id="ARBA00022676"/>
    </source>
</evidence>
<evidence type="ECO:0000259" key="6">
    <source>
        <dbReference type="Pfam" id="PF00535"/>
    </source>
</evidence>
<organism evidence="7 8">
    <name type="scientific">Candidatus Methylobacter titanis</name>
    <dbReference type="NCBI Taxonomy" id="3053457"/>
    <lineage>
        <taxon>Bacteria</taxon>
        <taxon>Pseudomonadati</taxon>
        <taxon>Pseudomonadota</taxon>
        <taxon>Gammaproteobacteria</taxon>
        <taxon>Methylococcales</taxon>
        <taxon>Methylococcaceae</taxon>
        <taxon>Methylobacter</taxon>
    </lineage>
</organism>
<dbReference type="Gene3D" id="3.90.550.10">
    <property type="entry name" value="Spore Coat Polysaccharide Biosynthesis Protein SpsA, Chain A"/>
    <property type="match status" value="1"/>
</dbReference>
<evidence type="ECO:0000256" key="1">
    <source>
        <dbReference type="ARBA" id="ARBA00004236"/>
    </source>
</evidence>
<comment type="subcellular location">
    <subcellularLocation>
        <location evidence="1">Cell membrane</location>
    </subcellularLocation>
</comment>
<evidence type="ECO:0000313" key="7">
    <source>
        <dbReference type="EMBL" id="MDI1232320.1"/>
    </source>
</evidence>
<reference evidence="7" key="1">
    <citation type="submission" date="2023-01" db="EMBL/GenBank/DDBJ databases">
        <title>Biogeochemical cycle of methane in antarctic sediments.</title>
        <authorList>
            <person name="Roldan D.M."/>
            <person name="Menes R.J."/>
        </authorList>
    </citation>
    <scope>NUCLEOTIDE SEQUENCE [LARGE SCALE GENOMIC DNA]</scope>
    <source>
        <strain evidence="7">K-2018 MAG008</strain>
    </source>
</reference>
<feature type="domain" description="Glycosyltransferase 2-like" evidence="6">
    <location>
        <begin position="6"/>
        <end position="129"/>
    </location>
</feature>
<dbReference type="PANTHER" id="PTHR43646:SF2">
    <property type="entry name" value="GLYCOSYLTRANSFERASE 2-LIKE DOMAIN-CONTAINING PROTEIN"/>
    <property type="match status" value="1"/>
</dbReference>
<dbReference type="SUPFAM" id="SSF53448">
    <property type="entry name" value="Nucleotide-diphospho-sugar transferases"/>
    <property type="match status" value="1"/>
</dbReference>
<evidence type="ECO:0000313" key="8">
    <source>
        <dbReference type="Proteomes" id="UP001160519"/>
    </source>
</evidence>
<dbReference type="NCBIfam" id="TIGR04283">
    <property type="entry name" value="glyco_like_mftF"/>
    <property type="match status" value="1"/>
</dbReference>
<keyword evidence="2" id="KW-1003">Cell membrane</keyword>
<evidence type="ECO:0000256" key="2">
    <source>
        <dbReference type="ARBA" id="ARBA00022475"/>
    </source>
</evidence>
<dbReference type="InterPro" id="IPR026461">
    <property type="entry name" value="Trfase_2_rSAM/seldom_assoc"/>
</dbReference>